<name>A0ABR2DUY6_9ROSI</name>
<comment type="caution">
    <text evidence="1">The sequence shown here is derived from an EMBL/GenBank/DDBJ whole genome shotgun (WGS) entry which is preliminary data.</text>
</comment>
<evidence type="ECO:0000313" key="1">
    <source>
        <dbReference type="EMBL" id="KAK8547451.1"/>
    </source>
</evidence>
<evidence type="ECO:0000313" key="2">
    <source>
        <dbReference type="Proteomes" id="UP001472677"/>
    </source>
</evidence>
<dbReference type="EMBL" id="JBBPBM010000022">
    <property type="protein sequence ID" value="KAK8547451.1"/>
    <property type="molecule type" value="Genomic_DNA"/>
</dbReference>
<sequence>MNYRYRVWTESLTFIEDREFDLLPSVLANQNMLSISLNKLKNSDTLFPNAFDDTTCATPNGCPSGQPPKAIPSVSSSVSLEQLASSSPLKGQNVLKKGRNQSDEGVVECAFAMDAEDKSIAGGGTDVTHGEVAGVPVNRNKAIASVVGEKDVRVDQSGLIPSIMFSDRVHDQLDYKNRRRRVQPKYRSIVGNLKGKGLVAGSHYKVLEDVVAVEDAPTSTIRGVEPTIVTAKPPTIMSVNQKTVVAQRAVPKNATYLESNPPKKSSKKGVLTSGAVVNSFDSRA</sequence>
<dbReference type="Proteomes" id="UP001472677">
    <property type="component" value="Unassembled WGS sequence"/>
</dbReference>
<keyword evidence="2" id="KW-1185">Reference proteome</keyword>
<organism evidence="1 2">
    <name type="scientific">Hibiscus sabdariffa</name>
    <name type="common">roselle</name>
    <dbReference type="NCBI Taxonomy" id="183260"/>
    <lineage>
        <taxon>Eukaryota</taxon>
        <taxon>Viridiplantae</taxon>
        <taxon>Streptophyta</taxon>
        <taxon>Embryophyta</taxon>
        <taxon>Tracheophyta</taxon>
        <taxon>Spermatophyta</taxon>
        <taxon>Magnoliopsida</taxon>
        <taxon>eudicotyledons</taxon>
        <taxon>Gunneridae</taxon>
        <taxon>Pentapetalae</taxon>
        <taxon>rosids</taxon>
        <taxon>malvids</taxon>
        <taxon>Malvales</taxon>
        <taxon>Malvaceae</taxon>
        <taxon>Malvoideae</taxon>
        <taxon>Hibiscus</taxon>
    </lineage>
</organism>
<reference evidence="1 2" key="1">
    <citation type="journal article" date="2024" name="G3 (Bethesda)">
        <title>Genome assembly of Hibiscus sabdariffa L. provides insights into metabolisms of medicinal natural products.</title>
        <authorList>
            <person name="Kim T."/>
        </authorList>
    </citation>
    <scope>NUCLEOTIDE SEQUENCE [LARGE SCALE GENOMIC DNA]</scope>
    <source>
        <strain evidence="1">TK-2024</strain>
        <tissue evidence="1">Old leaves</tissue>
    </source>
</reference>
<accession>A0ABR2DUY6</accession>
<gene>
    <name evidence="1" type="ORF">V6N12_031588</name>
</gene>
<protein>
    <submittedName>
        <fullName evidence="1">Uncharacterized protein</fullName>
    </submittedName>
</protein>
<proteinExistence type="predicted"/>